<dbReference type="InterPro" id="IPR020539">
    <property type="entry name" value="RNase_P_CS"/>
</dbReference>
<evidence type="ECO:0000256" key="3">
    <source>
        <dbReference type="ARBA" id="ARBA00022722"/>
    </source>
</evidence>
<keyword evidence="5 7" id="KW-0378">Hydrolase</keyword>
<keyword evidence="6 7" id="KW-0694">RNA-binding</keyword>
<dbReference type="GO" id="GO:0004526">
    <property type="term" value="F:ribonuclease P activity"/>
    <property type="evidence" value="ECO:0007669"/>
    <property type="project" value="UniProtKB-UniRule"/>
</dbReference>
<dbReference type="HAMAP" id="MF_00227">
    <property type="entry name" value="RNase_P"/>
    <property type="match status" value="1"/>
</dbReference>
<dbReference type="EC" id="3.1.26.5" evidence="7 8"/>
<keyword evidence="10" id="KW-1185">Reference proteome</keyword>
<sequence length="123" mass="13497">MSTSAVKNTLGKKEKLKSRKQIDSLFANAQAFTAFPVKVIFTITDSTPDAACVQIGVTASARNFKHAADRNRIKRLLREAYRLQKHELIATATAKSKKVSVFFCTSISKCLPTICCTIKCAIA</sequence>
<dbReference type="InterPro" id="IPR000100">
    <property type="entry name" value="RNase_P"/>
</dbReference>
<dbReference type="GO" id="GO:0000049">
    <property type="term" value="F:tRNA binding"/>
    <property type="evidence" value="ECO:0007669"/>
    <property type="project" value="UniProtKB-UniRule"/>
</dbReference>
<dbReference type="InterPro" id="IPR014721">
    <property type="entry name" value="Ribsml_uS5_D2-typ_fold_subgr"/>
</dbReference>
<name>A0A6I6GS61_9BACT</name>
<dbReference type="GO" id="GO:0001682">
    <property type="term" value="P:tRNA 5'-leader removal"/>
    <property type="evidence" value="ECO:0007669"/>
    <property type="project" value="UniProtKB-UniRule"/>
</dbReference>
<evidence type="ECO:0000256" key="7">
    <source>
        <dbReference type="HAMAP-Rule" id="MF_00227"/>
    </source>
</evidence>
<keyword evidence="4 7" id="KW-0255">Endonuclease</keyword>
<keyword evidence="3 7" id="KW-0540">Nuclease</keyword>
<dbReference type="EMBL" id="CP046566">
    <property type="protein sequence ID" value="QGW29802.1"/>
    <property type="molecule type" value="Genomic_DNA"/>
</dbReference>
<dbReference type="RefSeq" id="WP_157480329.1">
    <property type="nucleotide sequence ID" value="NZ_CP046566.1"/>
</dbReference>
<comment type="catalytic activity">
    <reaction evidence="7">
        <text>Endonucleolytic cleavage of RNA, removing 5'-extranucleotides from tRNA precursor.</text>
        <dbReference type="EC" id="3.1.26.5"/>
    </reaction>
</comment>
<reference evidence="9 10" key="1">
    <citation type="submission" date="2019-11" db="EMBL/GenBank/DDBJ databases">
        <authorList>
            <person name="Im W.T."/>
        </authorList>
    </citation>
    <scope>NUCLEOTIDE SEQUENCE [LARGE SCALE GENOMIC DNA]</scope>
    <source>
        <strain evidence="9 10">SB-02</strain>
    </source>
</reference>
<dbReference type="KEGG" id="fls:GLV81_18270"/>
<evidence type="ECO:0000256" key="1">
    <source>
        <dbReference type="ARBA" id="ARBA00002663"/>
    </source>
</evidence>
<dbReference type="AlphaFoldDB" id="A0A6I6GS61"/>
<keyword evidence="2 7" id="KW-0819">tRNA processing</keyword>
<accession>A0A6I6GS61</accession>
<protein>
    <recommendedName>
        <fullName evidence="7 8">Ribonuclease P protein component</fullName>
        <shortName evidence="7">RNase P protein</shortName>
        <shortName evidence="7">RNaseP protein</shortName>
        <ecNumber evidence="7 8">3.1.26.5</ecNumber>
    </recommendedName>
    <alternativeName>
        <fullName evidence="7">Protein C5</fullName>
    </alternativeName>
</protein>
<proteinExistence type="inferred from homology"/>
<dbReference type="Pfam" id="PF00825">
    <property type="entry name" value="Ribonuclease_P"/>
    <property type="match status" value="1"/>
</dbReference>
<dbReference type="NCBIfam" id="TIGR00188">
    <property type="entry name" value="rnpA"/>
    <property type="match status" value="1"/>
</dbReference>
<evidence type="ECO:0000313" key="9">
    <source>
        <dbReference type="EMBL" id="QGW29802.1"/>
    </source>
</evidence>
<organism evidence="9 10">
    <name type="scientific">Phnomibacter ginsenosidimutans</name>
    <dbReference type="NCBI Taxonomy" id="2676868"/>
    <lineage>
        <taxon>Bacteria</taxon>
        <taxon>Pseudomonadati</taxon>
        <taxon>Bacteroidota</taxon>
        <taxon>Chitinophagia</taxon>
        <taxon>Chitinophagales</taxon>
        <taxon>Chitinophagaceae</taxon>
        <taxon>Phnomibacter</taxon>
    </lineage>
</organism>
<gene>
    <name evidence="7 9" type="primary">rnpA</name>
    <name evidence="9" type="ORF">GLV81_18270</name>
</gene>
<evidence type="ECO:0000256" key="8">
    <source>
        <dbReference type="NCBIfam" id="TIGR00188"/>
    </source>
</evidence>
<dbReference type="InterPro" id="IPR020568">
    <property type="entry name" value="Ribosomal_Su5_D2-typ_SF"/>
</dbReference>
<dbReference type="Gene3D" id="3.30.230.10">
    <property type="match status" value="1"/>
</dbReference>
<dbReference type="Proteomes" id="UP000426027">
    <property type="component" value="Chromosome"/>
</dbReference>
<comment type="subunit">
    <text evidence="7">Consists of a catalytic RNA component (M1 or rnpB) and a protein subunit.</text>
</comment>
<dbReference type="SUPFAM" id="SSF54211">
    <property type="entry name" value="Ribosomal protein S5 domain 2-like"/>
    <property type="match status" value="1"/>
</dbReference>
<evidence type="ECO:0000256" key="5">
    <source>
        <dbReference type="ARBA" id="ARBA00022801"/>
    </source>
</evidence>
<evidence type="ECO:0000256" key="6">
    <source>
        <dbReference type="ARBA" id="ARBA00022884"/>
    </source>
</evidence>
<comment type="similarity">
    <text evidence="7">Belongs to the RnpA family.</text>
</comment>
<evidence type="ECO:0000256" key="2">
    <source>
        <dbReference type="ARBA" id="ARBA00022694"/>
    </source>
</evidence>
<evidence type="ECO:0000313" key="10">
    <source>
        <dbReference type="Proteomes" id="UP000426027"/>
    </source>
</evidence>
<dbReference type="PROSITE" id="PS00648">
    <property type="entry name" value="RIBONUCLEASE_P"/>
    <property type="match status" value="1"/>
</dbReference>
<evidence type="ECO:0000256" key="4">
    <source>
        <dbReference type="ARBA" id="ARBA00022759"/>
    </source>
</evidence>
<comment type="function">
    <text evidence="1 7">RNaseP catalyzes the removal of the 5'-leader sequence from pre-tRNA to produce the mature 5'-terminus. It can also cleave other RNA substrates such as 4.5S RNA. The protein component plays an auxiliary but essential role in vivo by binding to the 5'-leader sequence and broadening the substrate specificity of the ribozyme.</text>
</comment>